<evidence type="ECO:0000256" key="1">
    <source>
        <dbReference type="SAM" id="MobiDB-lite"/>
    </source>
</evidence>
<evidence type="ECO:0000313" key="2">
    <source>
        <dbReference type="EMBL" id="MUK88184.1"/>
    </source>
</evidence>
<protein>
    <submittedName>
        <fullName evidence="2">Uncharacterized protein</fullName>
    </submittedName>
</protein>
<keyword evidence="3" id="KW-1185">Reference proteome</keyword>
<dbReference type="RefSeq" id="WP_155668168.1">
    <property type="nucleotide sequence ID" value="NZ_WOCA01000004.1"/>
</dbReference>
<sequence length="71" mass="8800">MDKCKKCKKTIDNSLHKENRFLPKREYCSECEENIAKLFMEREEEGRESQRGMDRYRSKNTKMYFNKVKRR</sequence>
<dbReference type="EMBL" id="WOCA01000004">
    <property type="protein sequence ID" value="MUK88184.1"/>
    <property type="molecule type" value="Genomic_DNA"/>
</dbReference>
<dbReference type="AlphaFoldDB" id="A0A6N8FIT0"/>
<dbReference type="Proteomes" id="UP000469125">
    <property type="component" value="Unassembled WGS sequence"/>
</dbReference>
<name>A0A6N8FIT0_9BACI</name>
<reference evidence="2 3" key="1">
    <citation type="submission" date="2019-11" db="EMBL/GenBank/DDBJ databases">
        <authorList>
            <person name="Li X."/>
        </authorList>
    </citation>
    <scope>NUCLEOTIDE SEQUENCE [LARGE SCALE GENOMIC DNA]</scope>
    <source>
        <strain evidence="2 3">L9</strain>
    </source>
</reference>
<organism evidence="2 3">
    <name type="scientific">Ornithinibacillus caprae</name>
    <dbReference type="NCBI Taxonomy" id="2678566"/>
    <lineage>
        <taxon>Bacteria</taxon>
        <taxon>Bacillati</taxon>
        <taxon>Bacillota</taxon>
        <taxon>Bacilli</taxon>
        <taxon>Bacillales</taxon>
        <taxon>Bacillaceae</taxon>
        <taxon>Ornithinibacillus</taxon>
    </lineage>
</organism>
<comment type="caution">
    <text evidence="2">The sequence shown here is derived from an EMBL/GenBank/DDBJ whole genome shotgun (WGS) entry which is preliminary data.</text>
</comment>
<evidence type="ECO:0000313" key="3">
    <source>
        <dbReference type="Proteomes" id="UP000469125"/>
    </source>
</evidence>
<gene>
    <name evidence="2" type="ORF">GMD78_07230</name>
</gene>
<feature type="region of interest" description="Disordered" evidence="1">
    <location>
        <begin position="44"/>
        <end position="71"/>
    </location>
</feature>
<feature type="compositionally biased region" description="Basic and acidic residues" evidence="1">
    <location>
        <begin position="44"/>
        <end position="57"/>
    </location>
</feature>
<proteinExistence type="predicted"/>
<accession>A0A6N8FIT0</accession>